<evidence type="ECO:0000313" key="2">
    <source>
        <dbReference type="Proteomes" id="UP000269396"/>
    </source>
</evidence>
<protein>
    <submittedName>
        <fullName evidence="1">Uncharacterized protein</fullName>
    </submittedName>
</protein>
<dbReference type="EMBL" id="UZAL01031863">
    <property type="protein sequence ID" value="VDP59406.1"/>
    <property type="molecule type" value="Genomic_DNA"/>
</dbReference>
<proteinExistence type="predicted"/>
<name>A0A183PBX0_9TREM</name>
<gene>
    <name evidence="1" type="ORF">SMTD_LOCUS11856</name>
</gene>
<organism evidence="1 2">
    <name type="scientific">Schistosoma mattheei</name>
    <dbReference type="NCBI Taxonomy" id="31246"/>
    <lineage>
        <taxon>Eukaryota</taxon>
        <taxon>Metazoa</taxon>
        <taxon>Spiralia</taxon>
        <taxon>Lophotrochozoa</taxon>
        <taxon>Platyhelminthes</taxon>
        <taxon>Trematoda</taxon>
        <taxon>Digenea</taxon>
        <taxon>Strigeidida</taxon>
        <taxon>Schistosomatoidea</taxon>
        <taxon>Schistosomatidae</taxon>
        <taxon>Schistosoma</taxon>
    </lineage>
</organism>
<evidence type="ECO:0000313" key="1">
    <source>
        <dbReference type="EMBL" id="VDP59406.1"/>
    </source>
</evidence>
<dbReference type="AlphaFoldDB" id="A0A183PBX0"/>
<reference evidence="1 2" key="1">
    <citation type="submission" date="2018-11" db="EMBL/GenBank/DDBJ databases">
        <authorList>
            <consortium name="Pathogen Informatics"/>
        </authorList>
    </citation>
    <scope>NUCLEOTIDE SEQUENCE [LARGE SCALE GENOMIC DNA]</scope>
    <source>
        <strain>Denwood</strain>
        <strain evidence="2">Zambia</strain>
    </source>
</reference>
<accession>A0A183PBX0</accession>
<dbReference type="Proteomes" id="UP000269396">
    <property type="component" value="Unassembled WGS sequence"/>
</dbReference>
<keyword evidence="2" id="KW-1185">Reference proteome</keyword>
<sequence length="148" mass="16570">MLPPNTNTQAVFLKPRAPFKLAAFSVRTLVQIGQKIGLSMSLKSLNIDVFCLSETRIQDSSEVLQIRSPSIASKGLFYVRLSGDPVASSSGYLRCRRDIRLLTQGRVYCAAVRSVLLYGSETWPVRVEDIRRLLVFDHRCLRSIAPIS</sequence>